<dbReference type="InterPro" id="IPR000001">
    <property type="entry name" value="Kringle"/>
</dbReference>
<feature type="domain" description="Kringle" evidence="9">
    <location>
        <begin position="395"/>
        <end position="482"/>
    </location>
</feature>
<dbReference type="InterPro" id="IPR000859">
    <property type="entry name" value="CUB_dom"/>
</dbReference>
<dbReference type="InterPro" id="IPR013806">
    <property type="entry name" value="Kringle-like"/>
</dbReference>
<name>A0ABM0JFX9_APLCA</name>
<dbReference type="GeneID" id="101854311"/>
<dbReference type="Gene3D" id="2.10.70.10">
    <property type="entry name" value="Complement Module, domain 1"/>
    <property type="match status" value="2"/>
</dbReference>
<dbReference type="SMART" id="SM00032">
    <property type="entry name" value="CCP"/>
    <property type="match status" value="2"/>
</dbReference>
<dbReference type="PROSITE" id="PS50070">
    <property type="entry name" value="KRINGLE_2"/>
    <property type="match status" value="1"/>
</dbReference>
<dbReference type="PANTHER" id="PTHR22801">
    <property type="entry name" value="LITHOSTATHINE"/>
    <property type="match status" value="1"/>
</dbReference>
<dbReference type="InterPro" id="IPR050801">
    <property type="entry name" value="Ca-Dep_Lectins_ImmuneDev"/>
</dbReference>
<dbReference type="InterPro" id="IPR038178">
    <property type="entry name" value="Kringle_sf"/>
</dbReference>
<gene>
    <name evidence="12" type="primary">LOC101854311</name>
</gene>
<feature type="compositionally biased region" description="Low complexity" evidence="6">
    <location>
        <begin position="949"/>
        <end position="981"/>
    </location>
</feature>
<dbReference type="Gene3D" id="2.40.20.10">
    <property type="entry name" value="Plasminogen Kringle 4"/>
    <property type="match status" value="1"/>
</dbReference>
<evidence type="ECO:0000256" key="1">
    <source>
        <dbReference type="ARBA" id="ARBA00022572"/>
    </source>
</evidence>
<feature type="domain" description="C-type lectin" evidence="8">
    <location>
        <begin position="823"/>
        <end position="937"/>
    </location>
</feature>
<dbReference type="SMART" id="SM00042">
    <property type="entry name" value="CUB"/>
    <property type="match status" value="1"/>
</dbReference>
<feature type="domain" description="Sushi" evidence="10">
    <location>
        <begin position="752"/>
        <end position="812"/>
    </location>
</feature>
<dbReference type="Gene3D" id="2.60.120.290">
    <property type="entry name" value="Spermadhesin, CUB domain"/>
    <property type="match status" value="1"/>
</dbReference>
<dbReference type="InterPro" id="IPR016187">
    <property type="entry name" value="CTDL_fold"/>
</dbReference>
<proteinExistence type="predicted"/>
<dbReference type="SUPFAM" id="SSF57440">
    <property type="entry name" value="Kringle-like"/>
    <property type="match status" value="1"/>
</dbReference>
<dbReference type="Pfam" id="PF16977">
    <property type="entry name" value="ApeC"/>
    <property type="match status" value="1"/>
</dbReference>
<evidence type="ECO:0000256" key="4">
    <source>
        <dbReference type="PROSITE-ProRule" id="PRU00121"/>
    </source>
</evidence>
<evidence type="ECO:0000259" key="7">
    <source>
        <dbReference type="PROSITE" id="PS01180"/>
    </source>
</evidence>
<dbReference type="SUPFAM" id="SSF56436">
    <property type="entry name" value="C-type lectin-like"/>
    <property type="match status" value="3"/>
</dbReference>
<keyword evidence="11" id="KW-1185">Reference proteome</keyword>
<evidence type="ECO:0000256" key="2">
    <source>
        <dbReference type="ARBA" id="ARBA00022729"/>
    </source>
</evidence>
<evidence type="ECO:0000259" key="8">
    <source>
        <dbReference type="PROSITE" id="PS50041"/>
    </source>
</evidence>
<evidence type="ECO:0000256" key="5">
    <source>
        <dbReference type="PROSITE-ProRule" id="PRU00302"/>
    </source>
</evidence>
<dbReference type="Pfam" id="PF00084">
    <property type="entry name" value="Sushi"/>
    <property type="match status" value="2"/>
</dbReference>
<evidence type="ECO:0000256" key="6">
    <source>
        <dbReference type="SAM" id="MobiDB-lite"/>
    </source>
</evidence>
<dbReference type="InterPro" id="IPR016186">
    <property type="entry name" value="C-type_lectin-like/link_sf"/>
</dbReference>
<dbReference type="RefSeq" id="XP_005092781.2">
    <property type="nucleotide sequence ID" value="XM_005092724.3"/>
</dbReference>
<dbReference type="CDD" id="cd00033">
    <property type="entry name" value="CCP"/>
    <property type="match status" value="1"/>
</dbReference>
<dbReference type="InterPro" id="IPR031569">
    <property type="entry name" value="ApeC"/>
</dbReference>
<dbReference type="SUPFAM" id="SSF49854">
    <property type="entry name" value="Spermadhesin, CUB domain"/>
    <property type="match status" value="1"/>
</dbReference>
<dbReference type="Proteomes" id="UP000694888">
    <property type="component" value="Unplaced"/>
</dbReference>
<dbReference type="SMART" id="SM00130">
    <property type="entry name" value="KR"/>
    <property type="match status" value="1"/>
</dbReference>
<keyword evidence="3 5" id="KW-1015">Disulfide bond</keyword>
<dbReference type="Gene3D" id="3.10.100.10">
    <property type="entry name" value="Mannose-Binding Protein A, subunit A"/>
    <property type="match status" value="3"/>
</dbReference>
<dbReference type="PROSITE" id="PS50923">
    <property type="entry name" value="SUSHI"/>
    <property type="match status" value="2"/>
</dbReference>
<dbReference type="PROSITE" id="PS00615">
    <property type="entry name" value="C_TYPE_LECTIN_1"/>
    <property type="match status" value="2"/>
</dbReference>
<sequence>MSSLYTTHRPCHLHKTLPPSPGRNCSDVNIVCENDGYITTVDGKCTCRCVPGLDPDTGCTTIIKSGTSTQEFPGGSYALPEPKDGCSGASVSSGTRIHYNDGDNSVSSDYDLKGGVSGTQVEHNFCVTQNSASEDKWPAGNYCIYRKGGSCPENFNEAYVQYDDTPTAENSNSVSGSFPDGDFGNNTRFQYCCRDNGFVWEPIFLPNRNPFVLIRYYDDYCQEVRGMHSYTQKMTITNSEDEGIEGYEGDVPLTDVSGRSYETTFCYYKPAMIDCGEVIQLTKENPTVTFSAPEGSEMDCTWLLKAPEDESIRLKFDSFKIAGSSGNCEDTLEIRYFRPGQGGFIFCGDTMDRTIQSVNNTIMLHLSTYGSTDSGFTATATLSLDEDLCYDAEDRGTSYVGFVNFTRFFEPCLPWAETTHCSHHPYNVQSTRSNLLLEGNYCRNPDYDTGLMPWCYTKADQCERNYCDPCMLGTAYDNDENCARKSEIGLCSLSGYEDEARFQCAKTCEVDLPAVSDKASDVKCGNPGDVIDGSIVSGGNQSSYNLGATVTYKCDTSDVTMDKICLTSGQWSDLGFVCDVCPHGWSLDLASGQCYKYFDSSVQLSDAKEACGALGGALPTAKTEAENTILYNLISNTIWLPMTDEVTEGTWVWSDGDVAVWTNWDSDQPDNWSTGEHCATMRTNGKWNDIPCSYNAHYVCAKPMSELPVCVDFWDSCASHYEANPSICEMYTEFSLRICPYTCGKCGVETTLECSVEPPPTNGKSSTNDNTVSRGATVEYSCNDGYVIKSGDSRRGCLGNGQLSGEPLRCIEGCPDGWVYSKSTSSCYGYFDEQVNYETAQTKCQEKQGTLAMPTTETEQALVLEARNSSHYAWIGLDDLSEEGIFVWADGTPLLGWSTWNSNEPNDWGGYEECGHLVSSGNWNDIVCWATMRYICQVSLTVFNPESNTTTPTTTTEKPTTIKSTTTTTTTAKPTTSTAGPTTDMFCPDGWSMDLTSDQCFKYFDSSVQLSDAREACGALGGALPTAKTEAENTILYNLISDTIWLPMTDLATEGTWVWSDGDEAVWTNWDTDQP</sequence>
<protein>
    <submittedName>
        <fullName evidence="12">Uncharacterized protein LOC101854311</fullName>
    </submittedName>
</protein>
<evidence type="ECO:0000313" key="11">
    <source>
        <dbReference type="Proteomes" id="UP000694888"/>
    </source>
</evidence>
<evidence type="ECO:0000259" key="10">
    <source>
        <dbReference type="PROSITE" id="PS50923"/>
    </source>
</evidence>
<feature type="domain" description="C-type lectin" evidence="8">
    <location>
        <begin position="590"/>
        <end position="701"/>
    </location>
</feature>
<dbReference type="CDD" id="cd00041">
    <property type="entry name" value="CUB"/>
    <property type="match status" value="1"/>
</dbReference>
<dbReference type="InterPro" id="IPR035914">
    <property type="entry name" value="Sperma_CUB_dom_sf"/>
</dbReference>
<dbReference type="PROSITE" id="PS50041">
    <property type="entry name" value="C_TYPE_LECTIN_2"/>
    <property type="match status" value="3"/>
</dbReference>
<dbReference type="InterPro" id="IPR018378">
    <property type="entry name" value="C-type_lectin_CS"/>
</dbReference>
<dbReference type="SMART" id="SM00034">
    <property type="entry name" value="CLECT"/>
    <property type="match status" value="3"/>
</dbReference>
<dbReference type="Pfam" id="PF00431">
    <property type="entry name" value="CUB"/>
    <property type="match status" value="1"/>
</dbReference>
<dbReference type="Pfam" id="PF00059">
    <property type="entry name" value="Lectin_C"/>
    <property type="match status" value="3"/>
</dbReference>
<dbReference type="InterPro" id="IPR001304">
    <property type="entry name" value="C-type_lectin-like"/>
</dbReference>
<evidence type="ECO:0000256" key="3">
    <source>
        <dbReference type="ARBA" id="ARBA00023157"/>
    </source>
</evidence>
<reference evidence="12" key="1">
    <citation type="submission" date="2025-08" db="UniProtKB">
        <authorList>
            <consortium name="RefSeq"/>
        </authorList>
    </citation>
    <scope>IDENTIFICATION</scope>
</reference>
<keyword evidence="5" id="KW-0768">Sushi</keyword>
<dbReference type="PANTHER" id="PTHR22801:SF63">
    <property type="entry name" value="C-TYPE LECTIN DOMAIN-CONTAINING PROTEIN"/>
    <property type="match status" value="1"/>
</dbReference>
<dbReference type="InterPro" id="IPR035976">
    <property type="entry name" value="Sushi/SCR/CCP_sf"/>
</dbReference>
<feature type="region of interest" description="Disordered" evidence="6">
    <location>
        <begin position="946"/>
        <end position="981"/>
    </location>
</feature>
<organism evidence="11 12">
    <name type="scientific">Aplysia californica</name>
    <name type="common">California sea hare</name>
    <dbReference type="NCBI Taxonomy" id="6500"/>
    <lineage>
        <taxon>Eukaryota</taxon>
        <taxon>Metazoa</taxon>
        <taxon>Spiralia</taxon>
        <taxon>Lophotrochozoa</taxon>
        <taxon>Mollusca</taxon>
        <taxon>Gastropoda</taxon>
        <taxon>Heterobranchia</taxon>
        <taxon>Euthyneura</taxon>
        <taxon>Tectipleura</taxon>
        <taxon>Aplysiida</taxon>
        <taxon>Aplysioidea</taxon>
        <taxon>Aplysiidae</taxon>
        <taxon>Aplysia</taxon>
    </lineage>
</organism>
<feature type="domain" description="C-type lectin" evidence="8">
    <location>
        <begin position="996"/>
        <end position="1075"/>
    </location>
</feature>
<feature type="non-terminal residue" evidence="12">
    <location>
        <position position="1075"/>
    </location>
</feature>
<feature type="domain" description="CUB" evidence="7">
    <location>
        <begin position="275"/>
        <end position="383"/>
    </location>
</feature>
<dbReference type="Pfam" id="PF00051">
    <property type="entry name" value="Kringle"/>
    <property type="match status" value="1"/>
</dbReference>
<comment type="caution">
    <text evidence="4">Lacks conserved residue(s) required for the propagation of feature annotation.</text>
</comment>
<dbReference type="PROSITE" id="PS01180">
    <property type="entry name" value="CUB"/>
    <property type="match status" value="1"/>
</dbReference>
<keyword evidence="2" id="KW-0732">Signal</keyword>
<feature type="domain" description="Sushi" evidence="10">
    <location>
        <begin position="522"/>
        <end position="580"/>
    </location>
</feature>
<feature type="disulfide bond" evidence="5">
    <location>
        <begin position="754"/>
        <end position="797"/>
    </location>
</feature>
<accession>A0ABM0JFX9</accession>
<keyword evidence="1 4" id="KW-0420">Kringle</keyword>
<evidence type="ECO:0000313" key="12">
    <source>
        <dbReference type="RefSeq" id="XP_005092781.2"/>
    </source>
</evidence>
<dbReference type="SUPFAM" id="SSF57535">
    <property type="entry name" value="Complement control module/SCR domain"/>
    <property type="match status" value="2"/>
</dbReference>
<evidence type="ECO:0000259" key="9">
    <source>
        <dbReference type="PROSITE" id="PS50070"/>
    </source>
</evidence>
<dbReference type="InterPro" id="IPR000436">
    <property type="entry name" value="Sushi_SCR_CCP_dom"/>
</dbReference>